<protein>
    <recommendedName>
        <fullName evidence="1">DUF4123 domain-containing protein</fullName>
    </recommendedName>
</protein>
<accession>A0A0N9WFU9</accession>
<feature type="domain" description="DUF4123" evidence="1">
    <location>
        <begin position="9"/>
        <end position="126"/>
    </location>
</feature>
<dbReference type="OrthoDB" id="5905401at2"/>
<organism evidence="2 3">
    <name type="scientific">Pseudomonas fluorescens</name>
    <dbReference type="NCBI Taxonomy" id="294"/>
    <lineage>
        <taxon>Bacteria</taxon>
        <taxon>Pseudomonadati</taxon>
        <taxon>Pseudomonadota</taxon>
        <taxon>Gammaproteobacteria</taxon>
        <taxon>Pseudomonadales</taxon>
        <taxon>Pseudomonadaceae</taxon>
        <taxon>Pseudomonas</taxon>
    </lineage>
</organism>
<sequence length="292" mass="33392">MNNVSQANFLLIDGVLRPDAITHLYQRSEPLEIEPLYIGTRWQELHDLGPILVSLRGSSHLISETLQNAIQPADASLLYSLAPMNIVAGHLRRFIAPPDVLGSNALLRFADPLVARYWLGSYQGAHLDAMLGPIEAWHVPENQHSWELAGSSEWRSIFRAASPPEWVDAYAQLGEIQLSALDQAARWRFMERLNQSFERRHPQLLAQLDTSTRTQWFNKRLDEADAWGLSSERSLAIWVEYTLRWGEGFTLHPNTPYQHWLARTPKALKLSPELRIQQMDDDCLDVEVIKEV</sequence>
<dbReference type="Proteomes" id="UP000066487">
    <property type="component" value="Chromosome"/>
</dbReference>
<reference evidence="2 3" key="2">
    <citation type="journal article" date="2018" name="Nature">
        <title>Mutant phenotypes for thousands of bacterial genes of unknown function.</title>
        <authorList>
            <person name="Price M.N."/>
            <person name="Wetmore K.M."/>
            <person name="Waters R.J."/>
            <person name="Callaghan M."/>
            <person name="Ray J."/>
            <person name="Liu H."/>
            <person name="Kuehl J.V."/>
            <person name="Melnyk R.A."/>
            <person name="Lamson J.S."/>
            <person name="Suh Y."/>
            <person name="Carlson H.K."/>
            <person name="Esquivel Z."/>
            <person name="Sadeeshkumar H."/>
            <person name="Chakraborty R."/>
            <person name="Zane G.M."/>
            <person name="Rubin B.E."/>
            <person name="Wall J.D."/>
            <person name="Visel A."/>
            <person name="Bristow J."/>
            <person name="Blow M.J."/>
            <person name="Arkin A.P."/>
            <person name="Deutschbauer A.M."/>
        </authorList>
    </citation>
    <scope>NUCLEOTIDE SEQUENCE [LARGE SCALE GENOMIC DNA]</scope>
    <source>
        <strain evidence="2 3">FW300-N2E3</strain>
    </source>
</reference>
<dbReference type="AlphaFoldDB" id="A0A0N9WFU9"/>
<dbReference type="InterPro" id="IPR025391">
    <property type="entry name" value="DUF4123"/>
</dbReference>
<name>A0A0N9WFU9_PSEFL</name>
<evidence type="ECO:0000259" key="1">
    <source>
        <dbReference type="Pfam" id="PF13503"/>
    </source>
</evidence>
<dbReference type="Pfam" id="PF13503">
    <property type="entry name" value="DUF4123"/>
    <property type="match status" value="1"/>
</dbReference>
<dbReference type="EMBL" id="CP012830">
    <property type="protein sequence ID" value="ALI01907.1"/>
    <property type="molecule type" value="Genomic_DNA"/>
</dbReference>
<gene>
    <name evidence="2" type="ORF">AO353_12740</name>
</gene>
<evidence type="ECO:0000313" key="2">
    <source>
        <dbReference type="EMBL" id="ALI01907.1"/>
    </source>
</evidence>
<reference evidence="3" key="1">
    <citation type="submission" date="2015-09" db="EMBL/GenBank/DDBJ databases">
        <title>Whole genome sequence of Pseudomonas fluorescens FW300-N2E3.</title>
        <authorList>
            <person name="Ray J."/>
            <person name="Melnyk R."/>
            <person name="Deutschbauer A."/>
        </authorList>
    </citation>
    <scope>NUCLEOTIDE SEQUENCE [LARGE SCALE GENOMIC DNA]</scope>
    <source>
        <strain evidence="3">FW300-N2E3</strain>
    </source>
</reference>
<dbReference type="RefSeq" id="WP_054595276.1">
    <property type="nucleotide sequence ID" value="NZ_CP012830.1"/>
</dbReference>
<proteinExistence type="predicted"/>
<evidence type="ECO:0000313" key="3">
    <source>
        <dbReference type="Proteomes" id="UP000066487"/>
    </source>
</evidence>